<dbReference type="Proteomes" id="UP001458880">
    <property type="component" value="Unassembled WGS sequence"/>
</dbReference>
<protein>
    <recommendedName>
        <fullName evidence="3">Reverse transcriptase RNase H-like domain-containing protein</fullName>
    </recommendedName>
</protein>
<dbReference type="AlphaFoldDB" id="A0AAW1LCE9"/>
<dbReference type="PANTHER" id="PTHR37984">
    <property type="entry name" value="PROTEIN CBG26694"/>
    <property type="match status" value="1"/>
</dbReference>
<evidence type="ECO:0000313" key="1">
    <source>
        <dbReference type="EMBL" id="KAK9731560.1"/>
    </source>
</evidence>
<gene>
    <name evidence="1" type="ORF">QE152_g13533</name>
</gene>
<proteinExistence type="predicted"/>
<evidence type="ECO:0000313" key="2">
    <source>
        <dbReference type="Proteomes" id="UP001458880"/>
    </source>
</evidence>
<name>A0AAW1LCE9_POPJA</name>
<comment type="caution">
    <text evidence="1">The sequence shown here is derived from an EMBL/GenBank/DDBJ whole genome shotgun (WGS) entry which is preliminary data.</text>
</comment>
<organism evidence="1 2">
    <name type="scientific">Popillia japonica</name>
    <name type="common">Japanese beetle</name>
    <dbReference type="NCBI Taxonomy" id="7064"/>
    <lineage>
        <taxon>Eukaryota</taxon>
        <taxon>Metazoa</taxon>
        <taxon>Ecdysozoa</taxon>
        <taxon>Arthropoda</taxon>
        <taxon>Hexapoda</taxon>
        <taxon>Insecta</taxon>
        <taxon>Pterygota</taxon>
        <taxon>Neoptera</taxon>
        <taxon>Endopterygota</taxon>
        <taxon>Coleoptera</taxon>
        <taxon>Polyphaga</taxon>
        <taxon>Scarabaeiformia</taxon>
        <taxon>Scarabaeidae</taxon>
        <taxon>Rutelinae</taxon>
        <taxon>Popillia</taxon>
    </lineage>
</organism>
<sequence length="111" mass="12841">MIVGNRTIIKTDHKPLLNIFKKPLLRAPKRLQLMLMALQRYNFEIEYINGKNNMVADVLSRAPTQVSKSDEANADLRANIFKINGEKIDVLKSLEEMNTIPEIDNDWMEEI</sequence>
<dbReference type="PANTHER" id="PTHR37984:SF5">
    <property type="entry name" value="PROTEIN NYNRIN-LIKE"/>
    <property type="match status" value="1"/>
</dbReference>
<evidence type="ECO:0008006" key="3">
    <source>
        <dbReference type="Google" id="ProtNLM"/>
    </source>
</evidence>
<keyword evidence="2" id="KW-1185">Reference proteome</keyword>
<accession>A0AAW1LCE9</accession>
<dbReference type="InterPro" id="IPR050951">
    <property type="entry name" value="Retrovirus_Pol_polyprotein"/>
</dbReference>
<reference evidence="1 2" key="1">
    <citation type="journal article" date="2024" name="BMC Genomics">
        <title>De novo assembly and annotation of Popillia japonica's genome with initial clues to its potential as an invasive pest.</title>
        <authorList>
            <person name="Cucini C."/>
            <person name="Boschi S."/>
            <person name="Funari R."/>
            <person name="Cardaioli E."/>
            <person name="Iannotti N."/>
            <person name="Marturano G."/>
            <person name="Paoli F."/>
            <person name="Bruttini M."/>
            <person name="Carapelli A."/>
            <person name="Frati F."/>
            <person name="Nardi F."/>
        </authorList>
    </citation>
    <scope>NUCLEOTIDE SEQUENCE [LARGE SCALE GENOMIC DNA]</scope>
    <source>
        <strain evidence="1">DMR45628</strain>
    </source>
</reference>
<dbReference type="EMBL" id="JASPKY010000130">
    <property type="protein sequence ID" value="KAK9731560.1"/>
    <property type="molecule type" value="Genomic_DNA"/>
</dbReference>